<accession>U7D8Q2</accession>
<gene>
    <name evidence="1" type="ORF">CALK_2335</name>
</gene>
<dbReference type="RefSeq" id="WP_022637692.1">
    <property type="nucleotide sequence ID" value="NZ_ASJR01000031.1"/>
</dbReference>
<comment type="caution">
    <text evidence="1">The sequence shown here is derived from an EMBL/GenBank/DDBJ whole genome shotgun (WGS) entry which is preliminary data.</text>
</comment>
<reference evidence="1 2" key="1">
    <citation type="journal article" date="2013" name="Environ. Microbiol.">
        <title>Genome analysis of Chitinivibrio alkaliphilus gen. nov., sp. nov., a novel extremely haloalkaliphilic anaerobic chitinolytic bacterium from the candidate phylum Termite Group 3.</title>
        <authorList>
            <person name="Sorokin D.Y."/>
            <person name="Gumerov V.M."/>
            <person name="Rakitin A.L."/>
            <person name="Beletsky A.V."/>
            <person name="Damste J.S."/>
            <person name="Muyzer G."/>
            <person name="Mardanov A.V."/>
            <person name="Ravin N.V."/>
        </authorList>
    </citation>
    <scope>NUCLEOTIDE SEQUENCE [LARGE SCALE GENOMIC DNA]</scope>
    <source>
        <strain evidence="1 2">ACht1</strain>
    </source>
</reference>
<keyword evidence="2" id="KW-1185">Reference proteome</keyword>
<evidence type="ECO:0000313" key="1">
    <source>
        <dbReference type="EMBL" id="ERP30810.1"/>
    </source>
</evidence>
<dbReference type="eggNOG" id="COG0451">
    <property type="taxonomic scope" value="Bacteria"/>
</dbReference>
<sequence length="73" mass="8379">MKKVLIFGATGHTGAYLTDYCLKNLDLTEYQIVAIGRKETDYFENKGIEYFSVDITKSECFDKLPTEYSIPKL</sequence>
<dbReference type="EMBL" id="ASJR01000031">
    <property type="protein sequence ID" value="ERP30810.1"/>
    <property type="molecule type" value="Genomic_DNA"/>
</dbReference>
<organism evidence="1 2">
    <name type="scientific">Chitinivibrio alkaliphilus ACht1</name>
    <dbReference type="NCBI Taxonomy" id="1313304"/>
    <lineage>
        <taxon>Bacteria</taxon>
        <taxon>Pseudomonadati</taxon>
        <taxon>Fibrobacterota</taxon>
        <taxon>Chitinivibrionia</taxon>
        <taxon>Chitinivibrionales</taxon>
        <taxon>Chitinivibrionaceae</taxon>
        <taxon>Chitinivibrio</taxon>
    </lineage>
</organism>
<protein>
    <submittedName>
        <fullName evidence="1">NDP-sugar dehydratase or epimerase</fullName>
    </submittedName>
</protein>
<dbReference type="STRING" id="1313304.CALK_2335"/>
<dbReference type="InterPro" id="IPR036291">
    <property type="entry name" value="NAD(P)-bd_dom_sf"/>
</dbReference>
<dbReference type="SUPFAM" id="SSF51735">
    <property type="entry name" value="NAD(P)-binding Rossmann-fold domains"/>
    <property type="match status" value="1"/>
</dbReference>
<dbReference type="Gene3D" id="3.40.50.720">
    <property type="entry name" value="NAD(P)-binding Rossmann-like Domain"/>
    <property type="match status" value="1"/>
</dbReference>
<dbReference type="AlphaFoldDB" id="U7D8Q2"/>
<evidence type="ECO:0000313" key="2">
    <source>
        <dbReference type="Proteomes" id="UP000017148"/>
    </source>
</evidence>
<dbReference type="Proteomes" id="UP000017148">
    <property type="component" value="Unassembled WGS sequence"/>
</dbReference>
<proteinExistence type="predicted"/>
<name>U7D8Q2_9BACT</name>